<dbReference type="RefSeq" id="WP_085865606.1">
    <property type="nucleotide sequence ID" value="NZ_FWFT01000006.1"/>
</dbReference>
<feature type="region of interest" description="Disordered" evidence="1">
    <location>
        <begin position="1"/>
        <end position="64"/>
    </location>
</feature>
<evidence type="ECO:0000313" key="3">
    <source>
        <dbReference type="Proteomes" id="UP000193623"/>
    </source>
</evidence>
<sequence length="125" mass="12935">MVMQSPNVAGPQISGPTVQPSADAAPPPATPDARPTADTAALKTDPTPQVPLPMPATPNQSGLVSQAALPLQEDLPEFEPVGASQAERTLKPYGITMLPEDQEAQKPPPAEPVASDPDPTSDLDR</sequence>
<organism evidence="2 3">
    <name type="scientific">Pseudooctadecabacter jejudonensis</name>
    <dbReference type="NCBI Taxonomy" id="1391910"/>
    <lineage>
        <taxon>Bacteria</taxon>
        <taxon>Pseudomonadati</taxon>
        <taxon>Pseudomonadota</taxon>
        <taxon>Alphaproteobacteria</taxon>
        <taxon>Rhodobacterales</taxon>
        <taxon>Paracoccaceae</taxon>
        <taxon>Pseudooctadecabacter</taxon>
    </lineage>
</organism>
<accession>A0A1Y5TBY8</accession>
<reference evidence="2 3" key="1">
    <citation type="submission" date="2017-03" db="EMBL/GenBank/DDBJ databases">
        <authorList>
            <person name="Afonso C.L."/>
            <person name="Miller P.J."/>
            <person name="Scott M.A."/>
            <person name="Spackman E."/>
            <person name="Goraichik I."/>
            <person name="Dimitrov K.M."/>
            <person name="Suarez D.L."/>
            <person name="Swayne D.E."/>
        </authorList>
    </citation>
    <scope>NUCLEOTIDE SEQUENCE [LARGE SCALE GENOMIC DNA]</scope>
    <source>
        <strain evidence="2 3">CECT 8397</strain>
    </source>
</reference>
<dbReference type="Proteomes" id="UP000193623">
    <property type="component" value="Unassembled WGS sequence"/>
</dbReference>
<dbReference type="OrthoDB" id="7652429at2"/>
<keyword evidence="3" id="KW-1185">Reference proteome</keyword>
<evidence type="ECO:0000313" key="2">
    <source>
        <dbReference type="EMBL" id="SLN60487.1"/>
    </source>
</evidence>
<feature type="compositionally biased region" description="Low complexity" evidence="1">
    <location>
        <begin position="31"/>
        <end position="41"/>
    </location>
</feature>
<name>A0A1Y5TBY8_9RHOB</name>
<gene>
    <name evidence="2" type="ORF">PSJ8397_03230</name>
</gene>
<dbReference type="EMBL" id="FWFT01000006">
    <property type="protein sequence ID" value="SLN60487.1"/>
    <property type="molecule type" value="Genomic_DNA"/>
</dbReference>
<dbReference type="AlphaFoldDB" id="A0A1Y5TBY8"/>
<proteinExistence type="predicted"/>
<feature type="region of interest" description="Disordered" evidence="1">
    <location>
        <begin position="93"/>
        <end position="125"/>
    </location>
</feature>
<protein>
    <submittedName>
        <fullName evidence="2">Uncharacterized protein</fullName>
    </submittedName>
</protein>
<evidence type="ECO:0000256" key="1">
    <source>
        <dbReference type="SAM" id="MobiDB-lite"/>
    </source>
</evidence>